<keyword evidence="2" id="KW-1185">Reference proteome</keyword>
<reference evidence="2" key="1">
    <citation type="submission" date="2023-07" db="EMBL/GenBank/DDBJ databases">
        <title>30 novel species of actinomycetes from the DSMZ collection.</title>
        <authorList>
            <person name="Nouioui I."/>
        </authorList>
    </citation>
    <scope>NUCLEOTIDE SEQUENCE [LARGE SCALE GENOMIC DNA]</scope>
    <source>
        <strain evidence="2">DSM 44938</strain>
    </source>
</reference>
<organism evidence="1 2">
    <name type="scientific">Streptomyces litchfieldiae</name>
    <dbReference type="NCBI Taxonomy" id="3075543"/>
    <lineage>
        <taxon>Bacteria</taxon>
        <taxon>Bacillati</taxon>
        <taxon>Actinomycetota</taxon>
        <taxon>Actinomycetes</taxon>
        <taxon>Kitasatosporales</taxon>
        <taxon>Streptomycetaceae</taxon>
        <taxon>Streptomyces</taxon>
    </lineage>
</organism>
<comment type="caution">
    <text evidence="1">The sequence shown here is derived from an EMBL/GenBank/DDBJ whole genome shotgun (WGS) entry which is preliminary data.</text>
</comment>
<dbReference type="RefSeq" id="WP_311708065.1">
    <property type="nucleotide sequence ID" value="NZ_JAVREL010000025.1"/>
</dbReference>
<protein>
    <recommendedName>
        <fullName evidence="3">Knr4/Smi1-like domain-containing protein</fullName>
    </recommendedName>
</protein>
<evidence type="ECO:0000313" key="1">
    <source>
        <dbReference type="EMBL" id="MDT0346939.1"/>
    </source>
</evidence>
<dbReference type="EMBL" id="JAVREL010000025">
    <property type="protein sequence ID" value="MDT0346939.1"/>
    <property type="molecule type" value="Genomic_DNA"/>
</dbReference>
<name>A0ABU2MZ93_9ACTN</name>
<evidence type="ECO:0008006" key="3">
    <source>
        <dbReference type="Google" id="ProtNLM"/>
    </source>
</evidence>
<dbReference type="Proteomes" id="UP001183246">
    <property type="component" value="Unassembled WGS sequence"/>
</dbReference>
<proteinExistence type="predicted"/>
<accession>A0ABU2MZ93</accession>
<sequence length="227" mass="24024">MPDQYNADSEAARVVAAWGRVEAWLRTHAPVSAKTILPPADARVLADAEVQLRAAHGHGFPEELTALWHLCGGVGWVDFGEDEGGVMAAYEFLDSVLLGPGEAVWARGAWEGMAGSPSGVPRPVTDWVPWLGPDNDAPDNGRYASSSGVGRWAFHEGAELDAPTGFPSVAAYVEAVADAFEHGTGPLVSRPAPDRHVPGVVGGALIWARLDRPHGVPDGWEPIHPLP</sequence>
<gene>
    <name evidence="1" type="ORF">RM590_30805</name>
</gene>
<evidence type="ECO:0000313" key="2">
    <source>
        <dbReference type="Proteomes" id="UP001183246"/>
    </source>
</evidence>